<dbReference type="RefSeq" id="WP_378035480.1">
    <property type="nucleotide sequence ID" value="NZ_JBHSIV010000006.1"/>
</dbReference>
<name>A0ABV9YJ30_9PSEU</name>
<reference evidence="3" key="1">
    <citation type="journal article" date="2019" name="Int. J. Syst. Evol. Microbiol.">
        <title>The Global Catalogue of Microorganisms (GCM) 10K type strain sequencing project: providing services to taxonomists for standard genome sequencing and annotation.</title>
        <authorList>
            <consortium name="The Broad Institute Genomics Platform"/>
            <consortium name="The Broad Institute Genome Sequencing Center for Infectious Disease"/>
            <person name="Wu L."/>
            <person name="Ma J."/>
        </authorList>
    </citation>
    <scope>NUCLEOTIDE SEQUENCE [LARGE SCALE GENOMIC DNA]</scope>
    <source>
        <strain evidence="3">CGMCC 4.7093</strain>
    </source>
</reference>
<dbReference type="Gene3D" id="3.10.450.50">
    <property type="match status" value="1"/>
</dbReference>
<dbReference type="InterPro" id="IPR032710">
    <property type="entry name" value="NTF2-like_dom_sf"/>
</dbReference>
<gene>
    <name evidence="2" type="ORF">ACFPBZ_07950</name>
</gene>
<protein>
    <submittedName>
        <fullName evidence="2">DUF4440 domain-containing protein</fullName>
    </submittedName>
</protein>
<dbReference type="Proteomes" id="UP001595947">
    <property type="component" value="Unassembled WGS sequence"/>
</dbReference>
<dbReference type="InterPro" id="IPR027843">
    <property type="entry name" value="DUF4440"/>
</dbReference>
<sequence>MDEGIEILVKRLADALQRRDEAAFAECFGQTATVVADLYAVVTTDHAEFAAGLAGDWPFYEYLDVTRVEASVIEQVPLTPAMCRVRVRYRFGDANGRHLASGDFEYVMRHDDVGWRAYVAVNIDAEPRLQALARARGWTPTRSGPPPS</sequence>
<dbReference type="Pfam" id="PF14534">
    <property type="entry name" value="DUF4440"/>
    <property type="match status" value="1"/>
</dbReference>
<accession>A0ABV9YJ30</accession>
<keyword evidence="3" id="KW-1185">Reference proteome</keyword>
<evidence type="ECO:0000313" key="2">
    <source>
        <dbReference type="EMBL" id="MFC5062134.1"/>
    </source>
</evidence>
<evidence type="ECO:0000259" key="1">
    <source>
        <dbReference type="Pfam" id="PF14534"/>
    </source>
</evidence>
<organism evidence="2 3">
    <name type="scientific">Actinomycetospora atypica</name>
    <dbReference type="NCBI Taxonomy" id="1290095"/>
    <lineage>
        <taxon>Bacteria</taxon>
        <taxon>Bacillati</taxon>
        <taxon>Actinomycetota</taxon>
        <taxon>Actinomycetes</taxon>
        <taxon>Pseudonocardiales</taxon>
        <taxon>Pseudonocardiaceae</taxon>
        <taxon>Actinomycetospora</taxon>
    </lineage>
</organism>
<feature type="domain" description="DUF4440" evidence="1">
    <location>
        <begin position="8"/>
        <end position="116"/>
    </location>
</feature>
<comment type="caution">
    <text evidence="2">The sequence shown here is derived from an EMBL/GenBank/DDBJ whole genome shotgun (WGS) entry which is preliminary data.</text>
</comment>
<dbReference type="SUPFAM" id="SSF54427">
    <property type="entry name" value="NTF2-like"/>
    <property type="match status" value="1"/>
</dbReference>
<dbReference type="EMBL" id="JBHSIV010000006">
    <property type="protein sequence ID" value="MFC5062134.1"/>
    <property type="molecule type" value="Genomic_DNA"/>
</dbReference>
<evidence type="ECO:0000313" key="3">
    <source>
        <dbReference type="Proteomes" id="UP001595947"/>
    </source>
</evidence>
<proteinExistence type="predicted"/>